<dbReference type="Proteomes" id="UP000009046">
    <property type="component" value="Unassembled WGS sequence"/>
</dbReference>
<evidence type="ECO:0000256" key="6">
    <source>
        <dbReference type="ARBA" id="ARBA00055988"/>
    </source>
</evidence>
<comment type="function">
    <text evidence="6">Exhibits ATPase activity in vitro.</text>
</comment>
<evidence type="ECO:0000256" key="2">
    <source>
        <dbReference type="ARBA" id="ARBA00022741"/>
    </source>
</evidence>
<sequence length="1852" mass="209084">MIIFHYKFFFLSLSLFLFLFLTDLKTEIKIGDVVKKIQPAKKPQYCPHKYLSMGELNQNTLKHLRWMLQKDILKQDVFLIGHPSPAKRRLAMIFLEMTGREFEYVALTRDTTEADLKQRREILGGTAKYFDQSAVRAALEGRVLILEGIEKAERNVLPVLNNLLENREMHLEDGRFLIPGTRYDKLLQVHTKEELDRWKLVRVSDDFRVIAIGLPVPKYVGNPLDPPLRSRFQARSINPYSYQEVASTFKEIVPNGDFDKINKFLSCAYALSSDESASLGLPDFPIDNIPKIAALLGKFPSARVFDLFNRLYPYESFLQKEGREGVEHVLKSFQVKKNRIATSENSLLEVKFSSDDDSVATCSVFLNSTNLNVKVPCGSLPTTSHVSSFKYIPTNYQENLVVELLQSHSVSDFCLVGPKGCGKSATVLRLANLLNYEVESIVLYQDITSRDLMQQRTTRPNGDTIWNDSPLIRAALDGKLAILDGIDRVHPSTLSVIHSLVHDRDVQLYDGKRLVRHDRYEEIKKLHDLTDEEMTNSSKIFKIHPSFRIVGLAEMTSQKGVSVNNKWLSPEMLSLFMFHEMRPLSTKEERRIIEKLYTSSINEKVEKVINLALSLRESSDPTLASLSSSFSTRQLLRMSKRLLSYPEDSLYNTVQKACLARFLPPITKEAFDNKLKSEGITADSDDEYGGHEEISCRVNDRTVKIGKTEVERYVTNSKSKIPDILFFDIPQHLKLLEWLIQDFTLGEHLLLVGNQGVGKNKITDRLLQLLNRPREYIQLHRDTTVQTLTLQPTVKDGIVSYEDSPLVQAVKTGHVLVVDEADKAPTHVTCILKTLVERGEMTLSDGRKIIPYGDGRKNNSNVIELHPDFRMIVLANRPGFPFLGNDFFSSLGDLFSCHIVDNPSVESEIALLKQYGPDVPENTIVKLVKAFGELRDLADKGCVQYPYSTREVVNVVKHMQNFSNEGISDVVKNVFDFDKYSSNTLETIVPILQKHGIPVNVTTKNVSMAKEFSLPKLSSYGTWKVSNGRDSTFENQISVEMTNVKISGKKTLPNLRSQVDAVTQVRGSFFNEMHSYATLPLTPGNVALAIATTNDSSSENCLINVLTLNPFRLHVTCLESPEVKILAMDSLVPKIDYGSKYKFNLVPLSKHLTDNLLVHEENSNFLLMVNAFENSVRHVSLSSSMSDKLLNAFGKRRSVGKWKLNDQLSENNTLILHLHRQGLIQVLDLNKMTVYTMELPLEIKSIHVASNDTWLLQDTEHKKFLLKKKNSNDPIPSVFGKIHETVTTSEFKFGAIKNCLDYDLDEETLSAIMRRKINAPNRLLLTDECYGSLVLGFPDLESSENEVFCWHRPKYARDYGWSGLFGKSIFVKENFQIVTPINKILAPEEVQKETGGSSCLGFLEVVDLKRSKVQYLPVPEGTETSWYVDSGTLGIFLSKMKDDKIVTVDYAGNLRLWETGFMQLQRSLDDWKKMLGKGSDESLQLTIKRDSGAEVSNPKHGKVDPDNKPHVGGNTWAGGTGGRDTAGLGGKGGPYRLDAGHDVHQISDEEKNDVPEEVKRAAREMGQKAFRQRLKEIKMSEYDHEMYQSYSVPVSNQVKMLRIVIGNVQAKAKEREWVRHQTSGDLDDLKLIEGLTGEKTIYRRRIKKEPELGAPQTKPKRLKLVADVSGSMYRFNGYDGRLNRMLEASVLVMEAFHNQESKFKYDITGHSGDGYNIPFVESENPPKNNKERLEVIKTMHAHSQFCMSGDHTLPATLHAIETLSKEDSDESIVIVLSDANLERYGIRPSSFGRVLTSNPDVNAYAILIGSLGDQATRLASTLPAGRAFVCMDLKNIPQIMQQIFTTSVLSSA</sequence>
<dbReference type="FunCoup" id="E0VRN9">
    <property type="interactions" value="1026"/>
</dbReference>
<dbReference type="Gene3D" id="3.40.50.410">
    <property type="entry name" value="von Willebrand factor, type A domain"/>
    <property type="match status" value="1"/>
</dbReference>
<dbReference type="PANTHER" id="PTHR21610">
    <property type="entry name" value="VON WILLEBRAND FACTOR A DOMAIN-CONTAINING PROTEIN 8"/>
    <property type="match status" value="1"/>
</dbReference>
<evidence type="ECO:0000256" key="1">
    <source>
        <dbReference type="ARBA" id="ARBA00004173"/>
    </source>
</evidence>
<dbReference type="Gene3D" id="3.40.50.300">
    <property type="entry name" value="P-loop containing nucleotide triphosphate hydrolases"/>
    <property type="match status" value="3"/>
</dbReference>
<dbReference type="CTD" id="8237960"/>
<keyword evidence="5" id="KW-0496">Mitochondrion</keyword>
<dbReference type="SUPFAM" id="SSF52540">
    <property type="entry name" value="P-loop containing nucleoside triphosphate hydrolases"/>
    <property type="match status" value="3"/>
</dbReference>
<dbReference type="InterPro" id="IPR002035">
    <property type="entry name" value="VWF_A"/>
</dbReference>
<keyword evidence="4" id="KW-0809">Transit peptide</keyword>
<feature type="domain" description="VWFA" evidence="10">
    <location>
        <begin position="1661"/>
        <end position="1843"/>
    </location>
</feature>
<dbReference type="SMART" id="SM00382">
    <property type="entry name" value="AAA"/>
    <property type="match status" value="2"/>
</dbReference>
<dbReference type="OrthoDB" id="5186at2759"/>
<feature type="signal peptide" evidence="9">
    <location>
        <begin position="1"/>
        <end position="24"/>
    </location>
</feature>
<dbReference type="OMA" id="GTHIVHP"/>
<dbReference type="InterPro" id="IPR036465">
    <property type="entry name" value="vWFA_dom_sf"/>
</dbReference>
<feature type="region of interest" description="Disordered" evidence="8">
    <location>
        <begin position="1489"/>
        <end position="1522"/>
    </location>
</feature>
<dbReference type="GO" id="GO:0005739">
    <property type="term" value="C:mitochondrion"/>
    <property type="evidence" value="ECO:0007669"/>
    <property type="project" value="UniProtKB-SubCell"/>
</dbReference>
<dbReference type="InParanoid" id="E0VRN9"/>
<evidence type="ECO:0000256" key="4">
    <source>
        <dbReference type="ARBA" id="ARBA00022946"/>
    </source>
</evidence>
<evidence type="ECO:0000256" key="7">
    <source>
        <dbReference type="ARBA" id="ARBA00070377"/>
    </source>
</evidence>
<reference evidence="12" key="3">
    <citation type="submission" date="2021-02" db="UniProtKB">
        <authorList>
            <consortium name="EnsemblMetazoa"/>
        </authorList>
    </citation>
    <scope>IDENTIFICATION</scope>
    <source>
        <strain evidence="12">USDA</strain>
    </source>
</reference>
<dbReference type="VEuPathDB" id="VectorBase:PHUM400410"/>
<evidence type="ECO:0000256" key="9">
    <source>
        <dbReference type="SAM" id="SignalP"/>
    </source>
</evidence>
<reference evidence="11" key="1">
    <citation type="submission" date="2007-04" db="EMBL/GenBank/DDBJ databases">
        <title>Annotation of Pediculus humanus corporis strain USDA.</title>
        <authorList>
            <person name="Kirkness E."/>
            <person name="Hannick L."/>
            <person name="Hass B."/>
            <person name="Bruggner R."/>
            <person name="Lawson D."/>
            <person name="Bidwell S."/>
            <person name="Joardar V."/>
            <person name="Caler E."/>
            <person name="Walenz B."/>
            <person name="Inman J."/>
            <person name="Schobel S."/>
            <person name="Galinsky K."/>
            <person name="Amedeo P."/>
            <person name="Strausberg R."/>
        </authorList>
    </citation>
    <scope>NUCLEOTIDE SEQUENCE</scope>
    <source>
        <strain evidence="11">USDA</strain>
    </source>
</reference>
<dbReference type="SMART" id="SM00327">
    <property type="entry name" value="VWA"/>
    <property type="match status" value="1"/>
</dbReference>
<gene>
    <name evidence="12" type="primary">8237960</name>
    <name evidence="11" type="ORF">Phum_PHUM400410</name>
</gene>
<dbReference type="EnsemblMetazoa" id="PHUM400410-RA">
    <property type="protein sequence ID" value="PHUM400410-PA"/>
    <property type="gene ID" value="PHUM400410"/>
</dbReference>
<dbReference type="eggNOG" id="KOG1808">
    <property type="taxonomic scope" value="Eukaryota"/>
</dbReference>
<evidence type="ECO:0000256" key="3">
    <source>
        <dbReference type="ARBA" id="ARBA00022840"/>
    </source>
</evidence>
<dbReference type="InterPro" id="IPR039891">
    <property type="entry name" value="VWA8"/>
</dbReference>
<accession>E0VRN9</accession>
<dbReference type="InterPro" id="IPR027417">
    <property type="entry name" value="P-loop_NTPase"/>
</dbReference>
<dbReference type="InterPro" id="IPR011704">
    <property type="entry name" value="ATPase_dyneun-rel_AAA"/>
</dbReference>
<proteinExistence type="predicted"/>
<dbReference type="EMBL" id="AAZO01004698">
    <property type="status" value="NOT_ANNOTATED_CDS"/>
    <property type="molecule type" value="Genomic_DNA"/>
</dbReference>
<dbReference type="PANTHER" id="PTHR21610:SF9">
    <property type="entry name" value="VON WILLEBRAND FACTOR A DOMAIN-CONTAINING PROTEIN 8"/>
    <property type="match status" value="1"/>
</dbReference>
<dbReference type="PROSITE" id="PS50234">
    <property type="entry name" value="VWFA"/>
    <property type="match status" value="1"/>
</dbReference>
<dbReference type="KEGG" id="phu:Phum_PHUM400410"/>
<evidence type="ECO:0000313" key="13">
    <source>
        <dbReference type="Proteomes" id="UP000009046"/>
    </source>
</evidence>
<keyword evidence="13" id="KW-1185">Reference proteome</keyword>
<dbReference type="InterPro" id="IPR003593">
    <property type="entry name" value="AAA+_ATPase"/>
</dbReference>
<dbReference type="GO" id="GO:0016887">
    <property type="term" value="F:ATP hydrolysis activity"/>
    <property type="evidence" value="ECO:0007669"/>
    <property type="project" value="InterPro"/>
</dbReference>
<dbReference type="HOGENOM" id="CLU_001400_0_0_1"/>
<evidence type="ECO:0000313" key="12">
    <source>
        <dbReference type="EnsemblMetazoa" id="PHUM400410-PA"/>
    </source>
</evidence>
<keyword evidence="3" id="KW-0067">ATP-binding</keyword>
<name>E0VRN9_PEDHC</name>
<feature type="chain" id="PRO_5014570193" description="von Willebrand factor A domain-containing protein 8" evidence="9">
    <location>
        <begin position="25"/>
        <end position="1852"/>
    </location>
</feature>
<dbReference type="RefSeq" id="XP_002428783.1">
    <property type="nucleotide sequence ID" value="XM_002428738.1"/>
</dbReference>
<dbReference type="FunFam" id="3.40.50.300:FF:000663">
    <property type="entry name" value="von Willebrand factor A domain containing 8"/>
    <property type="match status" value="1"/>
</dbReference>
<reference evidence="11" key="2">
    <citation type="submission" date="2007-04" db="EMBL/GenBank/DDBJ databases">
        <title>The genome of the human body louse.</title>
        <authorList>
            <consortium name="The Human Body Louse Genome Consortium"/>
            <person name="Kirkness E."/>
            <person name="Walenz B."/>
            <person name="Hass B."/>
            <person name="Bruggner R."/>
            <person name="Strausberg R."/>
        </authorList>
    </citation>
    <scope>NUCLEOTIDE SEQUENCE</scope>
    <source>
        <strain evidence="11">USDA</strain>
    </source>
</reference>
<keyword evidence="9" id="KW-0732">Signal</keyword>
<dbReference type="GO" id="GO:0032991">
    <property type="term" value="C:protein-containing complex"/>
    <property type="evidence" value="ECO:0007669"/>
    <property type="project" value="UniProtKB-ARBA"/>
</dbReference>
<protein>
    <recommendedName>
        <fullName evidence="7">von Willebrand factor A domain-containing protein 8</fullName>
    </recommendedName>
</protein>
<comment type="subcellular location">
    <subcellularLocation>
        <location evidence="1">Mitochondrion</location>
    </subcellularLocation>
</comment>
<dbReference type="GO" id="GO:0005524">
    <property type="term" value="F:ATP binding"/>
    <property type="evidence" value="ECO:0007669"/>
    <property type="project" value="UniProtKB-KW"/>
</dbReference>
<keyword evidence="2" id="KW-0547">Nucleotide-binding</keyword>
<evidence type="ECO:0000256" key="5">
    <source>
        <dbReference type="ARBA" id="ARBA00023128"/>
    </source>
</evidence>
<evidence type="ECO:0000259" key="10">
    <source>
        <dbReference type="PROSITE" id="PS50234"/>
    </source>
</evidence>
<dbReference type="EMBL" id="DS235478">
    <property type="protein sequence ID" value="EEB16045.1"/>
    <property type="molecule type" value="Genomic_DNA"/>
</dbReference>
<dbReference type="FunFam" id="3.40.50.300:FF:000587">
    <property type="entry name" value="von Willebrand factor A domain containing 8"/>
    <property type="match status" value="1"/>
</dbReference>
<organism>
    <name type="scientific">Pediculus humanus subsp. corporis</name>
    <name type="common">Body louse</name>
    <dbReference type="NCBI Taxonomy" id="121224"/>
    <lineage>
        <taxon>Eukaryota</taxon>
        <taxon>Metazoa</taxon>
        <taxon>Ecdysozoa</taxon>
        <taxon>Arthropoda</taxon>
        <taxon>Hexapoda</taxon>
        <taxon>Insecta</taxon>
        <taxon>Pterygota</taxon>
        <taxon>Neoptera</taxon>
        <taxon>Paraneoptera</taxon>
        <taxon>Psocodea</taxon>
        <taxon>Troctomorpha</taxon>
        <taxon>Phthiraptera</taxon>
        <taxon>Anoplura</taxon>
        <taxon>Pediculidae</taxon>
        <taxon>Pediculus</taxon>
    </lineage>
</organism>
<dbReference type="SUPFAM" id="SSF53300">
    <property type="entry name" value="vWA-like"/>
    <property type="match status" value="1"/>
</dbReference>
<dbReference type="GeneID" id="8237960"/>
<dbReference type="STRING" id="121224.E0VRN9"/>
<evidence type="ECO:0000256" key="8">
    <source>
        <dbReference type="SAM" id="MobiDB-lite"/>
    </source>
</evidence>
<evidence type="ECO:0000313" key="11">
    <source>
        <dbReference type="EMBL" id="EEB16045.1"/>
    </source>
</evidence>
<dbReference type="Pfam" id="PF07728">
    <property type="entry name" value="AAA_5"/>
    <property type="match status" value="3"/>
</dbReference>